<gene>
    <name evidence="2" type="ORF">DARMORV10_A04P15570.1</name>
</gene>
<sequence length="77" mass="8411">MVKIYCIGGGYVGGPTIAVIALKCPHMYIVGVIDISVLPINAWNSDQQKASAHYHVVKSIVKRSDKGKKKGSEHKIY</sequence>
<dbReference type="GO" id="GO:0003979">
    <property type="term" value="F:UDP-glucose 6-dehydrogenase activity"/>
    <property type="evidence" value="ECO:0007669"/>
    <property type="project" value="InterPro"/>
</dbReference>
<dbReference type="PANTHER" id="PTHR11374:SF48">
    <property type="entry name" value="UDP-GLUCOSE 6-DEHYDROGENASE 4"/>
    <property type="match status" value="1"/>
</dbReference>
<dbReference type="GO" id="GO:0051287">
    <property type="term" value="F:NAD binding"/>
    <property type="evidence" value="ECO:0007669"/>
    <property type="project" value="InterPro"/>
</dbReference>
<evidence type="ECO:0000259" key="1">
    <source>
        <dbReference type="Pfam" id="PF03721"/>
    </source>
</evidence>
<dbReference type="PANTHER" id="PTHR11374">
    <property type="entry name" value="UDP-GLUCOSE DEHYDROGENASE/UDP-MANNAC DEHYDROGENASE"/>
    <property type="match status" value="1"/>
</dbReference>
<name>A0A817ASR0_BRANA</name>
<reference evidence="2" key="1">
    <citation type="submission" date="2021-01" db="EMBL/GenBank/DDBJ databases">
        <authorList>
            <consortium name="Genoscope - CEA"/>
            <person name="William W."/>
        </authorList>
    </citation>
    <scope>NUCLEOTIDE SEQUENCE</scope>
</reference>
<dbReference type="AlphaFoldDB" id="A0A817ASR0"/>
<dbReference type="EMBL" id="HG994358">
    <property type="protein sequence ID" value="CAF2275569.1"/>
    <property type="molecule type" value="Genomic_DNA"/>
</dbReference>
<feature type="domain" description="UDP-glucose/GDP-mannose dehydrogenase N-terminal" evidence="1">
    <location>
        <begin position="3"/>
        <end position="50"/>
    </location>
</feature>
<protein>
    <submittedName>
        <fullName evidence="2">(rape) hypothetical protein</fullName>
    </submittedName>
</protein>
<dbReference type="InterPro" id="IPR001732">
    <property type="entry name" value="UDP-Glc/GDP-Man_DH_N"/>
</dbReference>
<dbReference type="Gene3D" id="3.40.50.720">
    <property type="entry name" value="NAD(P)-binding Rossmann-like Domain"/>
    <property type="match status" value="1"/>
</dbReference>
<dbReference type="Proteomes" id="UP001295469">
    <property type="component" value="Chromosome A04"/>
</dbReference>
<accession>A0A817ASR0</accession>
<organism evidence="2">
    <name type="scientific">Brassica napus</name>
    <name type="common">Rape</name>
    <dbReference type="NCBI Taxonomy" id="3708"/>
    <lineage>
        <taxon>Eukaryota</taxon>
        <taxon>Viridiplantae</taxon>
        <taxon>Streptophyta</taxon>
        <taxon>Embryophyta</taxon>
        <taxon>Tracheophyta</taxon>
        <taxon>Spermatophyta</taxon>
        <taxon>Magnoliopsida</taxon>
        <taxon>eudicotyledons</taxon>
        <taxon>Gunneridae</taxon>
        <taxon>Pentapetalae</taxon>
        <taxon>rosids</taxon>
        <taxon>malvids</taxon>
        <taxon>Brassicales</taxon>
        <taxon>Brassicaceae</taxon>
        <taxon>Brassiceae</taxon>
        <taxon>Brassica</taxon>
    </lineage>
</organism>
<proteinExistence type="predicted"/>
<dbReference type="InterPro" id="IPR028356">
    <property type="entry name" value="UDPglc_DH_euk"/>
</dbReference>
<evidence type="ECO:0000313" key="2">
    <source>
        <dbReference type="EMBL" id="CAF2275569.1"/>
    </source>
</evidence>
<dbReference type="Pfam" id="PF03721">
    <property type="entry name" value="UDPG_MGDP_dh_N"/>
    <property type="match status" value="1"/>
</dbReference>